<evidence type="ECO:0000256" key="1">
    <source>
        <dbReference type="SAM" id="MobiDB-lite"/>
    </source>
</evidence>
<evidence type="ECO:0008006" key="5">
    <source>
        <dbReference type="Google" id="ProtNLM"/>
    </source>
</evidence>
<dbReference type="EMBL" id="PNYB01000009">
    <property type="protein sequence ID" value="PMS24606.1"/>
    <property type="molecule type" value="Genomic_DNA"/>
</dbReference>
<feature type="region of interest" description="Disordered" evidence="1">
    <location>
        <begin position="73"/>
        <end position="93"/>
    </location>
</feature>
<name>A0A2N7W5C5_9BURK</name>
<comment type="caution">
    <text evidence="3">The sequence shown here is derived from an EMBL/GenBank/DDBJ whole genome shotgun (WGS) entry which is preliminary data.</text>
</comment>
<gene>
    <name evidence="3" type="ORF">C0Z19_12330</name>
</gene>
<organism evidence="3 4">
    <name type="scientific">Trinickia soli</name>
    <dbReference type="NCBI Taxonomy" id="380675"/>
    <lineage>
        <taxon>Bacteria</taxon>
        <taxon>Pseudomonadati</taxon>
        <taxon>Pseudomonadota</taxon>
        <taxon>Betaproteobacteria</taxon>
        <taxon>Burkholderiales</taxon>
        <taxon>Burkholderiaceae</taxon>
        <taxon>Trinickia</taxon>
    </lineage>
</organism>
<proteinExistence type="predicted"/>
<accession>A0A2N7W5C5</accession>
<sequence>MRRLNAASLALACACALGASGAAQAAHWRVGVYMGGPAYPYYYGPVVPAPYYYAPYPPPVIIAPDAPETTYIERSQEADDQQDGQAGTQPPQGSWWYCDKTRTYYPYVKQCASGWREVPATPPAPRR</sequence>
<dbReference type="RefSeq" id="WP_102610121.1">
    <property type="nucleotide sequence ID" value="NZ_CADIKD010000003.1"/>
</dbReference>
<feature type="compositionally biased region" description="Low complexity" evidence="1">
    <location>
        <begin position="83"/>
        <end position="93"/>
    </location>
</feature>
<dbReference type="Proteomes" id="UP000235347">
    <property type="component" value="Unassembled WGS sequence"/>
</dbReference>
<protein>
    <recommendedName>
        <fullName evidence="5">Lipoprotein</fullName>
    </recommendedName>
</protein>
<reference evidence="3 4" key="1">
    <citation type="submission" date="2018-01" db="EMBL/GenBank/DDBJ databases">
        <title>Whole genome analyses suggest that Burkholderia sensu lato contains two further novel genera in the rhizoxinica-symbiotica group Mycetohabitans gen. nov., and Trinickia gen. nov.: implications for the evolution of diazotrophy and nodulation in the Burkholderiaceae.</title>
        <authorList>
            <person name="Estrada-de los Santos P."/>
            <person name="Palmer M."/>
            <person name="Chavez-Ramirez B."/>
            <person name="Beukes C."/>
            <person name="Steenkamp E.T."/>
            <person name="Hirsch A.M."/>
            <person name="Manyaka P."/>
            <person name="Maluk M."/>
            <person name="Lafos M."/>
            <person name="Crook M."/>
            <person name="Gross E."/>
            <person name="Simon M.F."/>
            <person name="Bueno dos Reis Junior F."/>
            <person name="Poole P.S."/>
            <person name="Venter S.N."/>
            <person name="James E.K."/>
        </authorList>
    </citation>
    <scope>NUCLEOTIDE SEQUENCE [LARGE SCALE GENOMIC DNA]</scope>
    <source>
        <strain evidence="3 4">GP25-8</strain>
    </source>
</reference>
<evidence type="ECO:0000256" key="2">
    <source>
        <dbReference type="SAM" id="SignalP"/>
    </source>
</evidence>
<keyword evidence="2" id="KW-0732">Signal</keyword>
<evidence type="ECO:0000313" key="4">
    <source>
        <dbReference type="Proteomes" id="UP000235347"/>
    </source>
</evidence>
<feature type="signal peptide" evidence="2">
    <location>
        <begin position="1"/>
        <end position="25"/>
    </location>
</feature>
<dbReference type="PROSITE" id="PS51257">
    <property type="entry name" value="PROKAR_LIPOPROTEIN"/>
    <property type="match status" value="1"/>
</dbReference>
<feature type="chain" id="PRO_5014983291" description="Lipoprotein" evidence="2">
    <location>
        <begin position="26"/>
        <end position="127"/>
    </location>
</feature>
<evidence type="ECO:0000313" key="3">
    <source>
        <dbReference type="EMBL" id="PMS24606.1"/>
    </source>
</evidence>
<dbReference type="AlphaFoldDB" id="A0A2N7W5C5"/>
<keyword evidence="4" id="KW-1185">Reference proteome</keyword>